<name>A0ABU2TFQ4_9ACTN</name>
<reference evidence="1" key="1">
    <citation type="submission" date="2024-05" db="EMBL/GenBank/DDBJ databases">
        <title>30 novel species of actinomycetes from the DSMZ collection.</title>
        <authorList>
            <person name="Nouioui I."/>
        </authorList>
    </citation>
    <scope>NUCLEOTIDE SEQUENCE</scope>
    <source>
        <strain evidence="1">DSM 41527</strain>
    </source>
</reference>
<evidence type="ECO:0008006" key="3">
    <source>
        <dbReference type="Google" id="ProtNLM"/>
    </source>
</evidence>
<dbReference type="EMBL" id="JAVRFE010000050">
    <property type="protein sequence ID" value="MDT0459761.1"/>
    <property type="molecule type" value="Genomic_DNA"/>
</dbReference>
<organism evidence="1 2">
    <name type="scientific">Streptomyces mooreae</name>
    <dbReference type="NCBI Taxonomy" id="3075523"/>
    <lineage>
        <taxon>Bacteria</taxon>
        <taxon>Bacillati</taxon>
        <taxon>Actinomycetota</taxon>
        <taxon>Actinomycetes</taxon>
        <taxon>Kitasatosporales</taxon>
        <taxon>Streptomycetaceae</taxon>
        <taxon>Streptomyces</taxon>
    </lineage>
</organism>
<evidence type="ECO:0000313" key="2">
    <source>
        <dbReference type="Proteomes" id="UP001180551"/>
    </source>
</evidence>
<dbReference type="Proteomes" id="UP001180551">
    <property type="component" value="Unassembled WGS sequence"/>
</dbReference>
<gene>
    <name evidence="1" type="ORF">RM550_29270</name>
</gene>
<dbReference type="RefSeq" id="WP_311626771.1">
    <property type="nucleotide sequence ID" value="NZ_JAVRFE010000050.1"/>
</dbReference>
<dbReference type="PROSITE" id="PS51257">
    <property type="entry name" value="PROKAR_LIPOPROTEIN"/>
    <property type="match status" value="1"/>
</dbReference>
<evidence type="ECO:0000313" key="1">
    <source>
        <dbReference type="EMBL" id="MDT0459761.1"/>
    </source>
</evidence>
<protein>
    <recommendedName>
        <fullName evidence="3">Lipoprotein</fullName>
    </recommendedName>
</protein>
<sequence length="150" mass="16268">MNRPTATGTTVFALVLAAVGLTGCGNPGTPRVEGPAPSPTQVRGPVYVSDTLGHPLTRPTGFALTEFSSVSRLSWRSWGKPKAVATGRLTGMWCIPHCPAHGYRATIELSRLQHQENVSYYSRAVVRSSRPLRYDQADKLSDVRLPVPEP</sequence>
<keyword evidence="2" id="KW-1185">Reference proteome</keyword>
<comment type="caution">
    <text evidence="1">The sequence shown here is derived from an EMBL/GenBank/DDBJ whole genome shotgun (WGS) entry which is preliminary data.</text>
</comment>
<accession>A0ABU2TFQ4</accession>
<proteinExistence type="predicted"/>